<dbReference type="PROSITE" id="PS50893">
    <property type="entry name" value="ABC_TRANSPORTER_2"/>
    <property type="match status" value="2"/>
</dbReference>
<dbReference type="GO" id="GO:0043190">
    <property type="term" value="C:ATP-binding cassette (ABC) transporter complex"/>
    <property type="evidence" value="ECO:0007669"/>
    <property type="project" value="TreeGrafter"/>
</dbReference>
<dbReference type="InterPro" id="IPR003439">
    <property type="entry name" value="ABC_transporter-like_ATP-bd"/>
</dbReference>
<name>A0A7J5B7G5_9MICO</name>
<dbReference type="RefSeq" id="WP_151422282.1">
    <property type="nucleotide sequence ID" value="NZ_WBJX01000001.1"/>
</dbReference>
<evidence type="ECO:0000313" key="6">
    <source>
        <dbReference type="EMBL" id="KAB1639280.1"/>
    </source>
</evidence>
<dbReference type="InterPro" id="IPR017871">
    <property type="entry name" value="ABC_transporter-like_CS"/>
</dbReference>
<dbReference type="SMART" id="SM00382">
    <property type="entry name" value="AAA"/>
    <property type="match status" value="2"/>
</dbReference>
<dbReference type="GO" id="GO:0005524">
    <property type="term" value="F:ATP binding"/>
    <property type="evidence" value="ECO:0007669"/>
    <property type="project" value="UniProtKB-KW"/>
</dbReference>
<evidence type="ECO:0000256" key="2">
    <source>
        <dbReference type="ARBA" id="ARBA00022448"/>
    </source>
</evidence>
<dbReference type="Gene3D" id="3.40.50.300">
    <property type="entry name" value="P-loop containing nucleotide triphosphate hydrolases"/>
    <property type="match status" value="2"/>
</dbReference>
<keyword evidence="2" id="KW-0813">Transport</keyword>
<dbReference type="InterPro" id="IPR003593">
    <property type="entry name" value="AAA+_ATPase"/>
</dbReference>
<sequence length="572" mass="59259">MRPDASPTESSGLDIEAHDFEVIHSSGDGLGPVDLRVEPGEHVLVIGPSGSGKSTLLQALSGVIPHAVPAQVSGTMRVCGLDTQEHDVPTISRNLSVVAQNPASSVCLPDVADEVAFPLENHAWPRPSIGPAVNAALELVGATSLAGRRSATLSGGETQRVALAAAVVTRPRVLVLDEPTSMLDPEGIASVRRAIDAASAHASTVVLVEHRLDEFAGARGIAGLPARTVVVGRGGVIAHDGATAQVLLDNAAELQESGCWLPLEAELTATTGLSGGLANTAVAGAVATLGEGAPPPTTTPPGSSAACGPSLRVESLDVVAGGAPRRRRTAAAAAAGSGAVLRDVSFELRAGEVVALLGRNGCGKSSLLRTLAGLARPAGGTIHGPRPGLIFQNPEHQFAQTTVRREMEHGLGPGDAERVSGLVERFDLTHYLDHNPYRLSGGQQRRLSIAAMLAHDRPFLLADEPGFGLDRRSSIAAMRELERTAASGCGVLFSSHELRAVCAHAHRVLVLGDGGLLADTTPFELLRDPALLEAAGLERTPLLAWLVQQDLPEAHARRILRRLDEAAVQVAA</sequence>
<gene>
    <name evidence="6" type="ORF">F8O03_02770</name>
</gene>
<evidence type="ECO:0000256" key="1">
    <source>
        <dbReference type="ARBA" id="ARBA00005417"/>
    </source>
</evidence>
<dbReference type="PANTHER" id="PTHR43553:SF24">
    <property type="entry name" value="ENERGY-COUPLING FACTOR TRANSPORTER ATP-BINDING PROTEIN ECFA1"/>
    <property type="match status" value="1"/>
</dbReference>
<keyword evidence="3" id="KW-0547">Nucleotide-binding</keyword>
<keyword evidence="4 6" id="KW-0067">ATP-binding</keyword>
<dbReference type="EMBL" id="WBJX01000001">
    <property type="protein sequence ID" value="KAB1639280.1"/>
    <property type="molecule type" value="Genomic_DNA"/>
</dbReference>
<feature type="domain" description="ABC transporter" evidence="5">
    <location>
        <begin position="15"/>
        <end position="259"/>
    </location>
</feature>
<dbReference type="CDD" id="cd03225">
    <property type="entry name" value="ABC_cobalt_CbiO_domain1"/>
    <property type="match status" value="2"/>
</dbReference>
<comment type="caution">
    <text evidence="6">The sequence shown here is derived from an EMBL/GenBank/DDBJ whole genome shotgun (WGS) entry which is preliminary data.</text>
</comment>
<protein>
    <submittedName>
        <fullName evidence="6">ABC transporter ATP-binding protein</fullName>
    </submittedName>
</protein>
<dbReference type="Proteomes" id="UP000490386">
    <property type="component" value="Unassembled WGS sequence"/>
</dbReference>
<dbReference type="OrthoDB" id="501320at2"/>
<dbReference type="Pfam" id="PF00005">
    <property type="entry name" value="ABC_tran"/>
    <property type="match status" value="2"/>
</dbReference>
<dbReference type="InterPro" id="IPR027417">
    <property type="entry name" value="P-loop_NTPase"/>
</dbReference>
<organism evidence="6 7">
    <name type="scientific">Pseudoclavibacter terrae</name>
    <dbReference type="NCBI Taxonomy" id="1530195"/>
    <lineage>
        <taxon>Bacteria</taxon>
        <taxon>Bacillati</taxon>
        <taxon>Actinomycetota</taxon>
        <taxon>Actinomycetes</taxon>
        <taxon>Micrococcales</taxon>
        <taxon>Microbacteriaceae</taxon>
        <taxon>Pseudoclavibacter</taxon>
    </lineage>
</organism>
<dbReference type="SUPFAM" id="SSF52540">
    <property type="entry name" value="P-loop containing nucleoside triphosphate hydrolases"/>
    <property type="match status" value="2"/>
</dbReference>
<evidence type="ECO:0000259" key="5">
    <source>
        <dbReference type="PROSITE" id="PS50893"/>
    </source>
</evidence>
<comment type="similarity">
    <text evidence="1">Belongs to the ABC transporter superfamily.</text>
</comment>
<evidence type="ECO:0000313" key="7">
    <source>
        <dbReference type="Proteomes" id="UP000490386"/>
    </source>
</evidence>
<proteinExistence type="inferred from homology"/>
<dbReference type="GO" id="GO:0042626">
    <property type="term" value="F:ATPase-coupled transmembrane transporter activity"/>
    <property type="evidence" value="ECO:0007669"/>
    <property type="project" value="TreeGrafter"/>
</dbReference>
<reference evidence="6 7" key="1">
    <citation type="submission" date="2019-09" db="EMBL/GenBank/DDBJ databases">
        <title>Phylogeny of genus Pseudoclavibacter and closely related genus.</title>
        <authorList>
            <person name="Li Y."/>
        </authorList>
    </citation>
    <scope>NUCLEOTIDE SEQUENCE [LARGE SCALE GENOMIC DNA]</scope>
    <source>
        <strain evidence="6 7">THG-MD12</strain>
    </source>
</reference>
<accession>A0A7J5B7G5</accession>
<evidence type="ECO:0000256" key="3">
    <source>
        <dbReference type="ARBA" id="ARBA00022741"/>
    </source>
</evidence>
<dbReference type="GO" id="GO:0016887">
    <property type="term" value="F:ATP hydrolysis activity"/>
    <property type="evidence" value="ECO:0007669"/>
    <property type="project" value="InterPro"/>
</dbReference>
<dbReference type="InterPro" id="IPR015856">
    <property type="entry name" value="ABC_transpr_CbiO/EcfA_su"/>
</dbReference>
<dbReference type="PROSITE" id="PS00211">
    <property type="entry name" value="ABC_TRANSPORTER_1"/>
    <property type="match status" value="1"/>
</dbReference>
<dbReference type="InterPro" id="IPR050095">
    <property type="entry name" value="ECF_ABC_transporter_ATP-bd"/>
</dbReference>
<dbReference type="PANTHER" id="PTHR43553">
    <property type="entry name" value="HEAVY METAL TRANSPORTER"/>
    <property type="match status" value="1"/>
</dbReference>
<feature type="domain" description="ABC transporter" evidence="5">
    <location>
        <begin position="311"/>
        <end position="538"/>
    </location>
</feature>
<evidence type="ECO:0000256" key="4">
    <source>
        <dbReference type="ARBA" id="ARBA00022840"/>
    </source>
</evidence>
<keyword evidence="7" id="KW-1185">Reference proteome</keyword>
<dbReference type="AlphaFoldDB" id="A0A7J5B7G5"/>